<evidence type="ECO:0000256" key="1">
    <source>
        <dbReference type="SAM" id="MobiDB-lite"/>
    </source>
</evidence>
<dbReference type="InterPro" id="IPR052754">
    <property type="entry name" value="NTPase_KAP_P-loop"/>
</dbReference>
<reference evidence="4 5" key="1">
    <citation type="submission" date="2016-10" db="EMBL/GenBank/DDBJ databases">
        <authorList>
            <person name="de Groot N.N."/>
        </authorList>
    </citation>
    <scope>NUCLEOTIDE SEQUENCE [LARGE SCALE GENOMIC DNA]</scope>
    <source>
        <strain evidence="4 5">DSM 1041</strain>
    </source>
</reference>
<name>A0A1H6S1H6_9GAMM</name>
<feature type="domain" description="KAP NTPase" evidence="3">
    <location>
        <begin position="127"/>
        <end position="200"/>
    </location>
</feature>
<dbReference type="Gene3D" id="3.40.50.300">
    <property type="entry name" value="P-loop containing nucleotide triphosphate hydrolases"/>
    <property type="match status" value="1"/>
</dbReference>
<dbReference type="InterPro" id="IPR011646">
    <property type="entry name" value="KAP_P-loop"/>
</dbReference>
<feature type="transmembrane region" description="Helical" evidence="2">
    <location>
        <begin position="71"/>
        <end position="90"/>
    </location>
</feature>
<feature type="region of interest" description="Disordered" evidence="1">
    <location>
        <begin position="283"/>
        <end position="309"/>
    </location>
</feature>
<evidence type="ECO:0000313" key="5">
    <source>
        <dbReference type="Proteomes" id="UP000199005"/>
    </source>
</evidence>
<dbReference type="SUPFAM" id="SSF52540">
    <property type="entry name" value="P-loop containing nucleoside triphosphate hydrolases"/>
    <property type="match status" value="1"/>
</dbReference>
<dbReference type="EMBL" id="FNYO01000010">
    <property type="protein sequence ID" value="SEI57605.1"/>
    <property type="molecule type" value="Genomic_DNA"/>
</dbReference>
<feature type="region of interest" description="Disordered" evidence="1">
    <location>
        <begin position="625"/>
        <end position="653"/>
    </location>
</feature>
<feature type="transmembrane region" description="Helical" evidence="2">
    <location>
        <begin position="588"/>
        <end position="608"/>
    </location>
</feature>
<dbReference type="RefSeq" id="WP_254789144.1">
    <property type="nucleotide sequence ID" value="NZ_FNYO01000010.1"/>
</dbReference>
<dbReference type="AlphaFoldDB" id="A0A1H6S1H6"/>
<gene>
    <name evidence="4" type="ORF">SAMN04244579_01204</name>
</gene>
<feature type="compositionally biased region" description="Polar residues" evidence="1">
    <location>
        <begin position="285"/>
        <end position="306"/>
    </location>
</feature>
<proteinExistence type="predicted"/>
<dbReference type="PANTHER" id="PTHR22674">
    <property type="entry name" value="NTPASE, KAP FAMILY P-LOOP DOMAIN-CONTAINING 1"/>
    <property type="match status" value="1"/>
</dbReference>
<keyword evidence="2" id="KW-0472">Membrane</keyword>
<feature type="transmembrane region" description="Helical" evidence="2">
    <location>
        <begin position="221"/>
        <end position="241"/>
    </location>
</feature>
<dbReference type="SUPFAM" id="SSF110296">
    <property type="entry name" value="Oligoxyloglucan reducing end-specific cellobiohydrolase"/>
    <property type="match status" value="1"/>
</dbReference>
<evidence type="ECO:0000259" key="3">
    <source>
        <dbReference type="Pfam" id="PF07693"/>
    </source>
</evidence>
<sequence length="876" mass="95096">GNKGTILATTNGGKTWAPQFSGTNADLASVTFLPDSRHGWVVGTSGTILATGDDNTRWESIAPYRRYWAPWYFALLLVGGSALAGLIAFVHPVSANAPSSDGPSGTATTLACDQPVLDKAADLLGYRAVVEALSSFIRNRATEPRVTIAVTGEWGSGKSSIMRMLQTDLDRAGFRTVWFNAWHHQQEGRPLAALFNSIRQQAVSLGALHTRSRLIWGRGGLYRVVACVAAIGLAVLAGDLLGEGLENAGQRVQQNIKYHVLHERSSYLGLASLAKLAPPAADIQADNSPADQTGTAGDQAARSGSQDLGRIRKDCAPEGALTKAKGGPLPGQVFCDLALNLVPDSEWLGSVQPSTCNARADADGKPCVFASLAGLLRTIEDSKGLDRPLTNPQRKLIGEAVQTQPPEPMFRWLQSSLLSGAAGVMLLLFTKGISVYGLQLLGPLQDVLGRLANKSNGKEAPGTVEHYRHEFRLLCQALDGRLVVFIDDLDRCTPDTVNGMLELTNYLVDVGSCFVVLGAAMERVKKCIHSPVETDDQERYACEYLRKLVHVELPVPLRRDELGRLINPHADRQRRSTRRTLWRQIRSCLKALMVIAFLVGFVHAGMALHNRIDGQAQVVDRVIAPTGEGRPPVQPDPGKDPGTEPTMADSKDVGLDAPINTEGSWPWLALSGLTLLLGSALVWRILWHYRDALKVALGGSIRETDSPNFLEALRLWSPLIAQHDPTPRQLKRFYNRARLLAAYERESSTSKPKAETMGESQPASPFKRLLHILKRLLTGFSGELPASASQSEAMDEAQLVALSALHHVYPPALEILANTATDLAETWDSIAKVLPNQSLAPAFSQARKDHQQKFSSLPCADEARRFAQLVAGIEVR</sequence>
<protein>
    <submittedName>
        <fullName evidence="4">KAP family P-loop domain-containing protein</fullName>
    </submittedName>
</protein>
<dbReference type="Proteomes" id="UP000199005">
    <property type="component" value="Unassembled WGS sequence"/>
</dbReference>
<dbReference type="Pfam" id="PF07693">
    <property type="entry name" value="KAP_NTPase"/>
    <property type="match status" value="2"/>
</dbReference>
<keyword evidence="2" id="KW-1133">Transmembrane helix</keyword>
<evidence type="ECO:0000256" key="2">
    <source>
        <dbReference type="SAM" id="Phobius"/>
    </source>
</evidence>
<dbReference type="PANTHER" id="PTHR22674:SF6">
    <property type="entry name" value="NTPASE KAP FAMILY P-LOOP DOMAIN-CONTAINING PROTEIN 1"/>
    <property type="match status" value="1"/>
</dbReference>
<organism evidence="4 5">
    <name type="scientific">Azotobacter beijerinckii</name>
    <dbReference type="NCBI Taxonomy" id="170623"/>
    <lineage>
        <taxon>Bacteria</taxon>
        <taxon>Pseudomonadati</taxon>
        <taxon>Pseudomonadota</taxon>
        <taxon>Gammaproteobacteria</taxon>
        <taxon>Pseudomonadales</taxon>
        <taxon>Pseudomonadaceae</taxon>
        <taxon>Azotobacter</taxon>
    </lineage>
</organism>
<feature type="transmembrane region" description="Helical" evidence="2">
    <location>
        <begin position="665"/>
        <end position="687"/>
    </location>
</feature>
<feature type="non-terminal residue" evidence="4">
    <location>
        <position position="1"/>
    </location>
</feature>
<feature type="transmembrane region" description="Helical" evidence="2">
    <location>
        <begin position="417"/>
        <end position="438"/>
    </location>
</feature>
<keyword evidence="2" id="KW-0812">Transmembrane</keyword>
<feature type="domain" description="KAP NTPase" evidence="3">
    <location>
        <begin position="444"/>
        <end position="708"/>
    </location>
</feature>
<evidence type="ECO:0000313" key="4">
    <source>
        <dbReference type="EMBL" id="SEI57605.1"/>
    </source>
</evidence>
<accession>A0A1H6S1H6</accession>
<dbReference type="STRING" id="170623.SAMN04244579_01204"/>
<dbReference type="InterPro" id="IPR027417">
    <property type="entry name" value="P-loop_NTPase"/>
</dbReference>